<dbReference type="InterPro" id="IPR015424">
    <property type="entry name" value="PyrdxlP-dep_Trfase"/>
</dbReference>
<dbReference type="Gene3D" id="3.90.1150.10">
    <property type="entry name" value="Aspartate Aminotransferase, domain 1"/>
    <property type="match status" value="1"/>
</dbReference>
<dbReference type="InterPro" id="IPR015422">
    <property type="entry name" value="PyrdxlP-dep_Trfase_small"/>
</dbReference>
<evidence type="ECO:0000256" key="1">
    <source>
        <dbReference type="ARBA" id="ARBA00001933"/>
    </source>
</evidence>
<name>A0A523UYB9_UNCT6</name>
<evidence type="ECO:0000313" key="6">
    <source>
        <dbReference type="Proteomes" id="UP000315525"/>
    </source>
</evidence>
<comment type="cofactor">
    <cofactor evidence="1">
        <name>pyridoxal 5'-phosphate</name>
        <dbReference type="ChEBI" id="CHEBI:597326"/>
    </cofactor>
</comment>
<dbReference type="EMBL" id="SOJN01000018">
    <property type="protein sequence ID" value="TET47517.1"/>
    <property type="molecule type" value="Genomic_DNA"/>
</dbReference>
<evidence type="ECO:0000313" key="5">
    <source>
        <dbReference type="EMBL" id="TET47517.1"/>
    </source>
</evidence>
<accession>A0A523UYB9</accession>
<feature type="domain" description="Aromatic amino acid beta-eliminating lyase/threonine aldolase" evidence="4">
    <location>
        <begin position="46"/>
        <end position="415"/>
    </location>
</feature>
<proteinExistence type="inferred from homology"/>
<dbReference type="EC" id="4.1.99.1" evidence="5"/>
<dbReference type="InterPro" id="IPR015421">
    <property type="entry name" value="PyrdxlP-dep_Trfase_major"/>
</dbReference>
<evidence type="ECO:0000256" key="2">
    <source>
        <dbReference type="ARBA" id="ARBA00009721"/>
    </source>
</evidence>
<evidence type="ECO:0000256" key="3">
    <source>
        <dbReference type="ARBA" id="ARBA00022898"/>
    </source>
</evidence>
<gene>
    <name evidence="5" type="ORF">E3J62_01185</name>
</gene>
<dbReference type="Proteomes" id="UP000315525">
    <property type="component" value="Unassembled WGS sequence"/>
</dbReference>
<sequence length="450" mass="50395">MRSPPEPYRIKSCEKIRLSVRGDRASALKKAGHNVFLLPSESVYVDLLSDSGTSAMSSSQWASLMSADESFAHSRSYYSFVDSVRSVFGFEHILPLHQGRIGEHLFFQLILKRGDHVPSNTHFGTTRANIEAFGGIPHDLLTSTAFDWKSQALFKGNLDIEGLRTLIARVDKETIPVCMLTITNNTGAGQPVSLSNIRSVREELNRRDIRFYVDAARFAENAYLIKKYENEYKEKSLEEIVKTILSHFDGCLVSAKKDGLSNTGGFFATNNAALADSFKDLAMLTEGFYTQGGCAARDLEAMGQGIKESLDEEYLSFRIGQVAYLGEMLAGEGIPVYRPYGGHAIFIVVGEFLPHLKHSDFPAQALCGEIYLEGGVRGAPENVKAWKKEEDRMPEFVRLSIPRRVYSNTHLEYVAQVVSSVYKRRESIKGLSMVKEPPRLKEFTSTFERR</sequence>
<keyword evidence="5" id="KW-0456">Lyase</keyword>
<dbReference type="SUPFAM" id="SSF53383">
    <property type="entry name" value="PLP-dependent transferases"/>
    <property type="match status" value="1"/>
</dbReference>
<keyword evidence="3" id="KW-0663">Pyridoxal phosphate</keyword>
<dbReference type="GO" id="GO:0009034">
    <property type="term" value="F:tryptophanase activity"/>
    <property type="evidence" value="ECO:0007669"/>
    <property type="project" value="UniProtKB-EC"/>
</dbReference>
<dbReference type="PANTHER" id="PTHR32325">
    <property type="entry name" value="BETA-ELIMINATING LYASE-LIKE PROTEIN-RELATED"/>
    <property type="match status" value="1"/>
</dbReference>
<evidence type="ECO:0000259" key="4">
    <source>
        <dbReference type="Pfam" id="PF01212"/>
    </source>
</evidence>
<reference evidence="5 6" key="1">
    <citation type="submission" date="2019-03" db="EMBL/GenBank/DDBJ databases">
        <title>Metabolic potential of uncultured bacteria and archaea associated with petroleum seepage in deep-sea sediments.</title>
        <authorList>
            <person name="Dong X."/>
            <person name="Hubert C."/>
        </authorList>
    </citation>
    <scope>NUCLEOTIDE SEQUENCE [LARGE SCALE GENOMIC DNA]</scope>
    <source>
        <strain evidence="5">E44_bin18</strain>
    </source>
</reference>
<dbReference type="Gene3D" id="3.40.640.10">
    <property type="entry name" value="Type I PLP-dependent aspartate aminotransferase-like (Major domain)"/>
    <property type="match status" value="1"/>
</dbReference>
<comment type="similarity">
    <text evidence="2">Belongs to the beta-eliminating lyase family.</text>
</comment>
<protein>
    <submittedName>
        <fullName evidence="5">Tryptophanase</fullName>
        <ecNumber evidence="5">4.1.99.1</ecNumber>
    </submittedName>
</protein>
<dbReference type="InterPro" id="IPR001597">
    <property type="entry name" value="ArAA_b-elim_lyase/Thr_aldolase"/>
</dbReference>
<dbReference type="PANTHER" id="PTHR32325:SF4">
    <property type="entry name" value="TRYPTOPHANASE"/>
    <property type="match status" value="1"/>
</dbReference>
<dbReference type="AlphaFoldDB" id="A0A523UYB9"/>
<dbReference type="Pfam" id="PF01212">
    <property type="entry name" value="Beta_elim_lyase"/>
    <property type="match status" value="1"/>
</dbReference>
<dbReference type="NCBIfam" id="NF009709">
    <property type="entry name" value="PRK13238.1"/>
    <property type="match status" value="1"/>
</dbReference>
<comment type="caution">
    <text evidence="5">The sequence shown here is derived from an EMBL/GenBank/DDBJ whole genome shotgun (WGS) entry which is preliminary data.</text>
</comment>
<organism evidence="5 6">
    <name type="scientific">candidate division TA06 bacterium</name>
    <dbReference type="NCBI Taxonomy" id="2250710"/>
    <lineage>
        <taxon>Bacteria</taxon>
        <taxon>Bacteria division TA06</taxon>
    </lineage>
</organism>